<accession>A0A9D2S2T0</accession>
<sequence>MLKTSLTSVTFRQKEPEEIVRLAARAGLDAIEWGGDIHLPPGSPAAAERIRQCTETHGLAVSAYGSYYRAGPDEDFAAVLATAQALGCRLIRVWAGAQGSAAMPPEERAALESRLRQAVRAAETAGCAVATEYHANTLTDTLDSTLALLAAVPGLRTFWQPPVGLAEAENRRALDALSPAVESLHVYHRDDAGEKRPLAEGRDAWRGYLAQAAALPGIHYATLEFVQNDSEAQFFQDAAVLRELVEEV</sequence>
<dbReference type="Pfam" id="PF01261">
    <property type="entry name" value="AP_endonuc_2"/>
    <property type="match status" value="1"/>
</dbReference>
<name>A0A9D2S2T0_9FIRM</name>
<comment type="caution">
    <text evidence="2">The sequence shown here is derived from an EMBL/GenBank/DDBJ whole genome shotgun (WGS) entry which is preliminary data.</text>
</comment>
<dbReference type="GO" id="GO:0016853">
    <property type="term" value="F:isomerase activity"/>
    <property type="evidence" value="ECO:0007669"/>
    <property type="project" value="UniProtKB-KW"/>
</dbReference>
<evidence type="ECO:0000313" key="3">
    <source>
        <dbReference type="Proteomes" id="UP000886803"/>
    </source>
</evidence>
<protein>
    <submittedName>
        <fullName evidence="2">Sugar phosphate isomerase/epimerase</fullName>
    </submittedName>
</protein>
<dbReference type="Gene3D" id="3.20.20.150">
    <property type="entry name" value="Divalent-metal-dependent TIM barrel enzymes"/>
    <property type="match status" value="1"/>
</dbReference>
<feature type="domain" description="Xylose isomerase-like TIM barrel" evidence="1">
    <location>
        <begin position="20"/>
        <end position="160"/>
    </location>
</feature>
<dbReference type="AlphaFoldDB" id="A0A9D2S2T0"/>
<evidence type="ECO:0000259" key="1">
    <source>
        <dbReference type="Pfam" id="PF01261"/>
    </source>
</evidence>
<dbReference type="InterPro" id="IPR036237">
    <property type="entry name" value="Xyl_isomerase-like_sf"/>
</dbReference>
<proteinExistence type="predicted"/>
<dbReference type="PANTHER" id="PTHR12110:SF41">
    <property type="entry name" value="INOSOSE DEHYDRATASE"/>
    <property type="match status" value="1"/>
</dbReference>
<dbReference type="EMBL" id="DWYG01000096">
    <property type="protein sequence ID" value="HJB42033.1"/>
    <property type="molecule type" value="Genomic_DNA"/>
</dbReference>
<keyword evidence="2" id="KW-0413">Isomerase</keyword>
<dbReference type="InterPro" id="IPR013022">
    <property type="entry name" value="Xyl_isomerase-like_TIM-brl"/>
</dbReference>
<reference evidence="2" key="1">
    <citation type="journal article" date="2021" name="PeerJ">
        <title>Extensive microbial diversity within the chicken gut microbiome revealed by metagenomics and culture.</title>
        <authorList>
            <person name="Gilroy R."/>
            <person name="Ravi A."/>
            <person name="Getino M."/>
            <person name="Pursley I."/>
            <person name="Horton D.L."/>
            <person name="Alikhan N.F."/>
            <person name="Baker D."/>
            <person name="Gharbi K."/>
            <person name="Hall N."/>
            <person name="Watson M."/>
            <person name="Adriaenssens E.M."/>
            <person name="Foster-Nyarko E."/>
            <person name="Jarju S."/>
            <person name="Secka A."/>
            <person name="Antonio M."/>
            <person name="Oren A."/>
            <person name="Chaudhuri R.R."/>
            <person name="La Ragione R."/>
            <person name="Hildebrand F."/>
            <person name="Pallen M.J."/>
        </authorList>
    </citation>
    <scope>NUCLEOTIDE SEQUENCE</scope>
    <source>
        <strain evidence="2">ChiBcec8-13705</strain>
    </source>
</reference>
<dbReference type="PANTHER" id="PTHR12110">
    <property type="entry name" value="HYDROXYPYRUVATE ISOMERASE"/>
    <property type="match status" value="1"/>
</dbReference>
<dbReference type="SUPFAM" id="SSF51658">
    <property type="entry name" value="Xylose isomerase-like"/>
    <property type="match status" value="1"/>
</dbReference>
<dbReference type="Proteomes" id="UP000886803">
    <property type="component" value="Unassembled WGS sequence"/>
</dbReference>
<evidence type="ECO:0000313" key="2">
    <source>
        <dbReference type="EMBL" id="HJB42033.1"/>
    </source>
</evidence>
<organism evidence="2 3">
    <name type="scientific">Candidatus Gemmiger avicola</name>
    <dbReference type="NCBI Taxonomy" id="2838605"/>
    <lineage>
        <taxon>Bacteria</taxon>
        <taxon>Bacillati</taxon>
        <taxon>Bacillota</taxon>
        <taxon>Clostridia</taxon>
        <taxon>Eubacteriales</taxon>
        <taxon>Gemmiger</taxon>
    </lineage>
</organism>
<dbReference type="InterPro" id="IPR050312">
    <property type="entry name" value="IolE/XylAMocC-like"/>
</dbReference>
<reference evidence="2" key="2">
    <citation type="submission" date="2021-04" db="EMBL/GenBank/DDBJ databases">
        <authorList>
            <person name="Gilroy R."/>
        </authorList>
    </citation>
    <scope>NUCLEOTIDE SEQUENCE</scope>
    <source>
        <strain evidence="2">ChiBcec8-13705</strain>
    </source>
</reference>
<gene>
    <name evidence="2" type="ORF">H9945_05985</name>
</gene>